<gene>
    <name evidence="1" type="ORF">M0696_13040</name>
</gene>
<evidence type="ECO:0000313" key="1">
    <source>
        <dbReference type="EMBL" id="UPV77787.1"/>
    </source>
</evidence>
<evidence type="ECO:0000313" key="2">
    <source>
        <dbReference type="Proteomes" id="UP000830837"/>
    </source>
</evidence>
<dbReference type="Proteomes" id="UP000830837">
    <property type="component" value="Chromosome"/>
</dbReference>
<sequence>MITYVKQDIFESPAQVLVNTVNTVGVMGKGIAKRFKQIYPEMFEQYQYFCETKNLDIGKLWIYKSNHKWILNFPTKKHWRSPSKIEYIEEGLKKFVETYEEKGINSISFPLLGCGNGGLDWEKEVKPLMEKYLRPLPIEVFIHLNGNNTKPEHKEINSTKKWLRSMPNFLSFSEVWEDLQLKIPFENTINSKGEEWEVLIDEIEILTEDNIEEKVLVIQFRQEGFVINLTINQLNEVWRYLRKVGFCTKKDLPEDLQRFSGLVFNLLNKLDYIEPVQLAVKYNNDSDFENGIRVLPYKMNASFQEKEGEIVIEPEK</sequence>
<keyword evidence="2" id="KW-1185">Reference proteome</keyword>
<dbReference type="EMBL" id="CP096590">
    <property type="protein sequence ID" value="UPV77787.1"/>
    <property type="molecule type" value="Genomic_DNA"/>
</dbReference>
<protein>
    <submittedName>
        <fullName evidence="1">Macro domain-containing protein</fullName>
    </submittedName>
</protein>
<organism evidence="1 2">
    <name type="scientific">Bacillus rugosus</name>
    <dbReference type="NCBI Taxonomy" id="2715209"/>
    <lineage>
        <taxon>Bacteria</taxon>
        <taxon>Bacillati</taxon>
        <taxon>Bacillota</taxon>
        <taxon>Bacilli</taxon>
        <taxon>Bacillales</taxon>
        <taxon>Bacillaceae</taxon>
        <taxon>Bacillus</taxon>
    </lineage>
</organism>
<proteinExistence type="predicted"/>
<reference evidence="1" key="1">
    <citation type="submission" date="2022-04" db="EMBL/GenBank/DDBJ databases">
        <title>Complete genome of Bacillus.</title>
        <authorList>
            <person name="Kong X."/>
            <person name="Hou M."/>
        </authorList>
    </citation>
    <scope>NUCLEOTIDE SEQUENCE</scope>
    <source>
        <strain evidence="1">A78.1</strain>
    </source>
</reference>
<name>A0ACD3ZV73_9BACI</name>
<accession>A0ACD3ZV73</accession>